<evidence type="ECO:0000313" key="5">
    <source>
        <dbReference type="Proteomes" id="UP001150925"/>
    </source>
</evidence>
<dbReference type="Gene3D" id="2.60.120.620">
    <property type="entry name" value="q2cbj1_9rhob like domain"/>
    <property type="match status" value="1"/>
</dbReference>
<feature type="region of interest" description="Disordered" evidence="3">
    <location>
        <begin position="282"/>
        <end position="312"/>
    </location>
</feature>
<accession>A0A9W8ATW7</accession>
<feature type="region of interest" description="Disordered" evidence="3">
    <location>
        <begin position="199"/>
        <end position="220"/>
    </location>
</feature>
<evidence type="ECO:0000256" key="1">
    <source>
        <dbReference type="ARBA" id="ARBA00001962"/>
    </source>
</evidence>
<reference evidence="4" key="1">
    <citation type="submission" date="2022-07" db="EMBL/GenBank/DDBJ databases">
        <title>Phylogenomic reconstructions and comparative analyses of Kickxellomycotina fungi.</title>
        <authorList>
            <person name="Reynolds N.K."/>
            <person name="Stajich J.E."/>
            <person name="Barry K."/>
            <person name="Grigoriev I.V."/>
            <person name="Crous P."/>
            <person name="Smith M.E."/>
        </authorList>
    </citation>
    <scope>NUCLEOTIDE SEQUENCE</scope>
    <source>
        <strain evidence="4">RSA 1196</strain>
    </source>
</reference>
<gene>
    <name evidence="4" type="ORF">IWQ62_001930</name>
</gene>
<protein>
    <recommendedName>
        <fullName evidence="6">Phytanoyl-CoA dioxygenase family protein</fullName>
    </recommendedName>
</protein>
<proteinExistence type="inferred from homology"/>
<dbReference type="SUPFAM" id="SSF51197">
    <property type="entry name" value="Clavaminate synthase-like"/>
    <property type="match status" value="1"/>
</dbReference>
<comment type="caution">
    <text evidence="4">The sequence shown here is derived from an EMBL/GenBank/DDBJ whole genome shotgun (WGS) entry which is preliminary data.</text>
</comment>
<comment type="similarity">
    <text evidence="2">Belongs to the PhyH family.</text>
</comment>
<evidence type="ECO:0000313" key="4">
    <source>
        <dbReference type="EMBL" id="KAJ1967329.1"/>
    </source>
</evidence>
<dbReference type="PANTHER" id="PTHR20883:SF46">
    <property type="entry name" value="PHYTANOYL-COA HYDROXYLASE"/>
    <property type="match status" value="1"/>
</dbReference>
<name>A0A9W8ATW7_9FUNG</name>
<dbReference type="EMBL" id="JANBPY010000355">
    <property type="protein sequence ID" value="KAJ1967329.1"/>
    <property type="molecule type" value="Genomic_DNA"/>
</dbReference>
<dbReference type="Proteomes" id="UP001150925">
    <property type="component" value="Unassembled WGS sequence"/>
</dbReference>
<evidence type="ECO:0000256" key="3">
    <source>
        <dbReference type="SAM" id="MobiDB-lite"/>
    </source>
</evidence>
<dbReference type="OrthoDB" id="445007at2759"/>
<dbReference type="InterPro" id="IPR008775">
    <property type="entry name" value="Phytyl_CoA_dOase-like"/>
</dbReference>
<organism evidence="4 5">
    <name type="scientific">Dispira parvispora</name>
    <dbReference type="NCBI Taxonomy" id="1520584"/>
    <lineage>
        <taxon>Eukaryota</taxon>
        <taxon>Fungi</taxon>
        <taxon>Fungi incertae sedis</taxon>
        <taxon>Zoopagomycota</taxon>
        <taxon>Kickxellomycotina</taxon>
        <taxon>Dimargaritomycetes</taxon>
        <taxon>Dimargaritales</taxon>
        <taxon>Dimargaritaceae</taxon>
        <taxon>Dispira</taxon>
    </lineage>
</organism>
<evidence type="ECO:0008006" key="6">
    <source>
        <dbReference type="Google" id="ProtNLM"/>
    </source>
</evidence>
<dbReference type="Pfam" id="PF05721">
    <property type="entry name" value="PhyH"/>
    <property type="match status" value="1"/>
</dbReference>
<sequence length="329" mass="36095">MNKDQIAHFHRRGYVVIPHYLSPSEVALLVEECDSLVNHCAQDADLVEDFGCVMEPLNVGLVDIAKCDQSRIKHDPVIYRRYRAQVSDDMVPDILLDKMACLAAAVLPQERGIFLLNEQYIVKPPFQGQETTFGWHQDGQYLPTDFQGEPTLACWVALDTVGFQNGSVVVDPYPESPTGANTGIAPTLLTHLDTYRHHHQTAAQRYPPAPPLLSASGPSNPDTGLDQITMDPGSVLVMSSLLRHASPPNSGSTLRRCWMPQYCCRPLLTPCTQPLNVIYKSPSHTNGNTKDSQSESPSRAGSDGTQCAQSYPSSETTTLVAWAVPALQL</sequence>
<keyword evidence="5" id="KW-1185">Reference proteome</keyword>
<evidence type="ECO:0000256" key="2">
    <source>
        <dbReference type="ARBA" id="ARBA00005830"/>
    </source>
</evidence>
<comment type="cofactor">
    <cofactor evidence="1">
        <name>Fe cation</name>
        <dbReference type="ChEBI" id="CHEBI:24875"/>
    </cofactor>
</comment>
<dbReference type="AlphaFoldDB" id="A0A9W8ATW7"/>
<dbReference type="PANTHER" id="PTHR20883">
    <property type="entry name" value="PHYTANOYL-COA DIOXYGENASE DOMAIN CONTAINING 1"/>
    <property type="match status" value="1"/>
</dbReference>